<proteinExistence type="predicted"/>
<evidence type="ECO:0000313" key="1">
    <source>
        <dbReference type="EMBL" id="GEB34142.1"/>
    </source>
</evidence>
<reference evidence="1 2" key="1">
    <citation type="submission" date="2019-06" db="EMBL/GenBank/DDBJ databases">
        <title>Whole genome shotgun sequence of Brevibacillus parabrevis NBRC 12334.</title>
        <authorList>
            <person name="Hosoyama A."/>
            <person name="Uohara A."/>
            <person name="Ohji S."/>
            <person name="Ichikawa N."/>
        </authorList>
    </citation>
    <scope>NUCLEOTIDE SEQUENCE [LARGE SCALE GENOMIC DNA]</scope>
    <source>
        <strain evidence="1 2">NBRC 12334</strain>
    </source>
</reference>
<organism evidence="1 2">
    <name type="scientific">Brevibacillus parabrevis</name>
    <dbReference type="NCBI Taxonomy" id="54914"/>
    <lineage>
        <taxon>Bacteria</taxon>
        <taxon>Bacillati</taxon>
        <taxon>Bacillota</taxon>
        <taxon>Bacilli</taxon>
        <taxon>Bacillales</taxon>
        <taxon>Paenibacillaceae</taxon>
        <taxon>Brevibacillus</taxon>
    </lineage>
</organism>
<dbReference type="STRING" id="54914.AV540_11820"/>
<keyword evidence="2" id="KW-1185">Reference proteome</keyword>
<dbReference type="InterPro" id="IPR050900">
    <property type="entry name" value="Transposase_IS3/IS150/IS904"/>
</dbReference>
<dbReference type="Proteomes" id="UP000316882">
    <property type="component" value="Unassembled WGS sequence"/>
</dbReference>
<dbReference type="PANTHER" id="PTHR46889">
    <property type="entry name" value="TRANSPOSASE INSF FOR INSERTION SEQUENCE IS3B-RELATED"/>
    <property type="match status" value="1"/>
</dbReference>
<comment type="caution">
    <text evidence="1">The sequence shown here is derived from an EMBL/GenBank/DDBJ whole genome shotgun (WGS) entry which is preliminary data.</text>
</comment>
<name>A0A4Y3PI14_BREPA</name>
<dbReference type="PANTHER" id="PTHR46889:SF4">
    <property type="entry name" value="TRANSPOSASE INSO FOR INSERTION SEQUENCE ELEMENT IS911B-RELATED"/>
    <property type="match status" value="1"/>
</dbReference>
<protein>
    <recommendedName>
        <fullName evidence="3">Integrase catalytic domain-containing protein</fullName>
    </recommendedName>
</protein>
<accession>A0A4Y3PI14</accession>
<evidence type="ECO:0008006" key="3">
    <source>
        <dbReference type="Google" id="ProtNLM"/>
    </source>
</evidence>
<sequence>MKEQGLVSTYTVSQYKPHQTACNEATTGNVLNREFEQEEAKHFVVSALTYGKVQNRWHYICVLVDLFNREIIGHSAGPNKDAALISRAFATVHGDLR</sequence>
<dbReference type="AlphaFoldDB" id="A0A4Y3PI14"/>
<evidence type="ECO:0000313" key="2">
    <source>
        <dbReference type="Proteomes" id="UP000316882"/>
    </source>
</evidence>
<gene>
    <name evidence="1" type="ORF">BPA01_37220</name>
</gene>
<dbReference type="EMBL" id="BJMH01000019">
    <property type="protein sequence ID" value="GEB34142.1"/>
    <property type="molecule type" value="Genomic_DNA"/>
</dbReference>